<dbReference type="RefSeq" id="WP_176029186.1">
    <property type="nucleotide sequence ID" value="NZ_JBHSJV010000001.1"/>
</dbReference>
<feature type="region of interest" description="Disordered" evidence="5">
    <location>
        <begin position="287"/>
        <end position="323"/>
    </location>
</feature>
<sequence length="323" mass="36500">MNLKKYVFVASLAMCGLYSCKKDDDGGVTIQPPRDRGEQQIEDDKLIQEYLKTHFLVNPIDENNKEVLFDTIQGVNSEKESLYASKNLIKKTIKRFDVEYTLYILSYNEGVGERGKATFADSTFIDYKGELFYKKDIAPDDPTGRIFDSTATPLWFDLPGVVEGFREAAVDFKGASGFVENQDGTVTYNNDFGHYTVFIPSGLAYFSESRTGIPVYSPIMFTVQLYDVNQADHDADGIPSFLEDLDKDRLLASDLDDNTDGDRAFDYLDNDDDNDGVLTKNEITVEDKNGDGKISEDEITYYDDDGDGVKNHLDFDDREEKNK</sequence>
<dbReference type="PROSITE" id="PS00018">
    <property type="entry name" value="EF_HAND_1"/>
    <property type="match status" value="1"/>
</dbReference>
<feature type="compositionally biased region" description="Basic and acidic residues" evidence="5">
    <location>
        <begin position="287"/>
        <end position="296"/>
    </location>
</feature>
<dbReference type="InterPro" id="IPR018247">
    <property type="entry name" value="EF_Hand_1_Ca_BS"/>
</dbReference>
<dbReference type="Gene3D" id="3.10.50.40">
    <property type="match status" value="1"/>
</dbReference>
<dbReference type="PROSITE" id="PS50059">
    <property type="entry name" value="FKBP_PPIASE"/>
    <property type="match status" value="1"/>
</dbReference>
<feature type="compositionally biased region" description="Acidic residues" evidence="5">
    <location>
        <begin position="297"/>
        <end position="306"/>
    </location>
</feature>
<evidence type="ECO:0000256" key="3">
    <source>
        <dbReference type="ARBA" id="ARBA00023110"/>
    </source>
</evidence>
<dbReference type="Proteomes" id="UP001597459">
    <property type="component" value="Unassembled WGS sequence"/>
</dbReference>
<protein>
    <recommendedName>
        <fullName evidence="2 4">peptidylprolyl isomerase</fullName>
        <ecNumber evidence="2 4">5.2.1.8</ecNumber>
    </recommendedName>
</protein>
<dbReference type="SUPFAM" id="SSF54534">
    <property type="entry name" value="FKBP-like"/>
    <property type="match status" value="1"/>
</dbReference>
<evidence type="ECO:0000313" key="8">
    <source>
        <dbReference type="Proteomes" id="UP001597459"/>
    </source>
</evidence>
<evidence type="ECO:0000259" key="6">
    <source>
        <dbReference type="PROSITE" id="PS50059"/>
    </source>
</evidence>
<dbReference type="PROSITE" id="PS51257">
    <property type="entry name" value="PROKAR_LIPOPROTEIN"/>
    <property type="match status" value="1"/>
</dbReference>
<evidence type="ECO:0000256" key="4">
    <source>
        <dbReference type="PROSITE-ProRule" id="PRU00277"/>
    </source>
</evidence>
<accession>A0ABW5N7E1</accession>
<gene>
    <name evidence="7" type="ORF">ACFSTE_10195</name>
</gene>
<evidence type="ECO:0000256" key="2">
    <source>
        <dbReference type="ARBA" id="ARBA00013194"/>
    </source>
</evidence>
<comment type="caution">
    <text evidence="7">The sequence shown here is derived from an EMBL/GenBank/DDBJ whole genome shotgun (WGS) entry which is preliminary data.</text>
</comment>
<keyword evidence="4 7" id="KW-0413">Isomerase</keyword>
<evidence type="ECO:0000313" key="7">
    <source>
        <dbReference type="EMBL" id="MFD2591193.1"/>
    </source>
</evidence>
<keyword evidence="8" id="KW-1185">Reference proteome</keyword>
<dbReference type="GO" id="GO:0003755">
    <property type="term" value="F:peptidyl-prolyl cis-trans isomerase activity"/>
    <property type="evidence" value="ECO:0007669"/>
    <property type="project" value="UniProtKB-EC"/>
</dbReference>
<evidence type="ECO:0000256" key="1">
    <source>
        <dbReference type="ARBA" id="ARBA00000971"/>
    </source>
</evidence>
<organism evidence="7 8">
    <name type="scientific">Aquimarina hainanensis</name>
    <dbReference type="NCBI Taxonomy" id="1578017"/>
    <lineage>
        <taxon>Bacteria</taxon>
        <taxon>Pseudomonadati</taxon>
        <taxon>Bacteroidota</taxon>
        <taxon>Flavobacteriia</taxon>
        <taxon>Flavobacteriales</taxon>
        <taxon>Flavobacteriaceae</taxon>
        <taxon>Aquimarina</taxon>
    </lineage>
</organism>
<comment type="catalytic activity">
    <reaction evidence="1 4">
        <text>[protein]-peptidylproline (omega=180) = [protein]-peptidylproline (omega=0)</text>
        <dbReference type="Rhea" id="RHEA:16237"/>
        <dbReference type="Rhea" id="RHEA-COMP:10747"/>
        <dbReference type="Rhea" id="RHEA-COMP:10748"/>
        <dbReference type="ChEBI" id="CHEBI:83833"/>
        <dbReference type="ChEBI" id="CHEBI:83834"/>
        <dbReference type="EC" id="5.2.1.8"/>
    </reaction>
</comment>
<dbReference type="InterPro" id="IPR046357">
    <property type="entry name" value="PPIase_dom_sf"/>
</dbReference>
<name>A0ABW5N7E1_9FLAO</name>
<keyword evidence="3 4" id="KW-0697">Rotamase</keyword>
<dbReference type="InterPro" id="IPR001179">
    <property type="entry name" value="PPIase_FKBP_dom"/>
</dbReference>
<evidence type="ECO:0000256" key="5">
    <source>
        <dbReference type="SAM" id="MobiDB-lite"/>
    </source>
</evidence>
<feature type="compositionally biased region" description="Basic and acidic residues" evidence="5">
    <location>
        <begin position="307"/>
        <end position="323"/>
    </location>
</feature>
<proteinExistence type="predicted"/>
<reference evidence="8" key="1">
    <citation type="journal article" date="2019" name="Int. J. Syst. Evol. Microbiol.">
        <title>The Global Catalogue of Microorganisms (GCM) 10K type strain sequencing project: providing services to taxonomists for standard genome sequencing and annotation.</title>
        <authorList>
            <consortium name="The Broad Institute Genomics Platform"/>
            <consortium name="The Broad Institute Genome Sequencing Center for Infectious Disease"/>
            <person name="Wu L."/>
            <person name="Ma J."/>
        </authorList>
    </citation>
    <scope>NUCLEOTIDE SEQUENCE [LARGE SCALE GENOMIC DNA]</scope>
    <source>
        <strain evidence="8">KCTC 42423</strain>
    </source>
</reference>
<dbReference type="EMBL" id="JBHULX010000017">
    <property type="protein sequence ID" value="MFD2591193.1"/>
    <property type="molecule type" value="Genomic_DNA"/>
</dbReference>
<feature type="domain" description="PPIase FKBP-type" evidence="6">
    <location>
        <begin position="120"/>
        <end position="229"/>
    </location>
</feature>
<dbReference type="EC" id="5.2.1.8" evidence="2 4"/>